<reference evidence="1 2" key="1">
    <citation type="submission" date="2010-08" db="EMBL/GenBank/DDBJ databases">
        <title>The draft genome of Desulfovibrio fructosovorans JJ.</title>
        <authorList>
            <consortium name="US DOE Joint Genome Institute (JGI-PGF)"/>
            <person name="Lucas S."/>
            <person name="Copeland A."/>
            <person name="Lapidus A."/>
            <person name="Cheng J.-F."/>
            <person name="Bruce D."/>
            <person name="Goodwin L."/>
            <person name="Pitluck S."/>
            <person name="Land M.L."/>
            <person name="Hauser L."/>
            <person name="Chang Y.-J."/>
            <person name="Jeffries C."/>
            <person name="Wall J.D."/>
            <person name="Stahl D.A."/>
            <person name="Arkin A.P."/>
            <person name="Dehal P."/>
            <person name="Stolyar S.M."/>
            <person name="Hazen T.C."/>
            <person name="Woyke T.J."/>
        </authorList>
    </citation>
    <scope>NUCLEOTIDE SEQUENCE [LARGE SCALE GENOMIC DNA]</scope>
    <source>
        <strain evidence="1 2">JJ</strain>
    </source>
</reference>
<dbReference type="Proteomes" id="UP000006250">
    <property type="component" value="Unassembled WGS sequence"/>
</dbReference>
<gene>
    <name evidence="1" type="ORF">DesfrDRAFT_1375</name>
</gene>
<protein>
    <submittedName>
        <fullName evidence="1">Uncharacterized protein</fullName>
    </submittedName>
</protein>
<evidence type="ECO:0000313" key="2">
    <source>
        <dbReference type="Proteomes" id="UP000006250"/>
    </source>
</evidence>
<accession>E1JUS6</accession>
<keyword evidence="2" id="KW-1185">Reference proteome</keyword>
<name>E1JUS6_SOLFR</name>
<organism evidence="1 2">
    <name type="scientific">Solidesulfovibrio fructosivorans JJ]</name>
    <dbReference type="NCBI Taxonomy" id="596151"/>
    <lineage>
        <taxon>Bacteria</taxon>
        <taxon>Pseudomonadati</taxon>
        <taxon>Thermodesulfobacteriota</taxon>
        <taxon>Desulfovibrionia</taxon>
        <taxon>Desulfovibrionales</taxon>
        <taxon>Desulfovibrionaceae</taxon>
        <taxon>Solidesulfovibrio</taxon>
    </lineage>
</organism>
<evidence type="ECO:0000313" key="1">
    <source>
        <dbReference type="EMBL" id="EFL51840.1"/>
    </source>
</evidence>
<comment type="caution">
    <text evidence="1">The sequence shown here is derived from an EMBL/GenBank/DDBJ whole genome shotgun (WGS) entry which is preliminary data.</text>
</comment>
<dbReference type="AlphaFoldDB" id="E1JUS6"/>
<proteinExistence type="predicted"/>
<dbReference type="STRING" id="596151.DesfrDRAFT_1375"/>
<dbReference type="EMBL" id="AECZ01000007">
    <property type="protein sequence ID" value="EFL51840.1"/>
    <property type="molecule type" value="Genomic_DNA"/>
</dbReference>
<sequence length="59" mass="6876">MNSRTLTSRVQRLEDDAPRTYCLCLEPKQGQTDEECIEEFYAKHPEARNDKSGLPFLFP</sequence>